<keyword evidence="4" id="KW-1185">Reference proteome</keyword>
<name>A0A255Y5Q7_9SPHN</name>
<sequence length="125" mass="13160">MGSPRAKLALEALGRDVRGARLRRGIAVADLAIRAGTSASSVTRLERGDPGVGIGTLADVLVALGMVERLTDLIDIRKDDLGLALTAERQPRRGRSFTAKPRKRGEQGAKASVDPDSVDPDGATF</sequence>
<dbReference type="AlphaFoldDB" id="A0A255Y5Q7"/>
<evidence type="ECO:0000256" key="1">
    <source>
        <dbReference type="SAM" id="MobiDB-lite"/>
    </source>
</evidence>
<dbReference type="GO" id="GO:0003677">
    <property type="term" value="F:DNA binding"/>
    <property type="evidence" value="ECO:0007669"/>
    <property type="project" value="InterPro"/>
</dbReference>
<comment type="caution">
    <text evidence="3">The sequence shown here is derived from an EMBL/GenBank/DDBJ whole genome shotgun (WGS) entry which is preliminary data.</text>
</comment>
<dbReference type="Gene3D" id="1.10.260.40">
    <property type="entry name" value="lambda repressor-like DNA-binding domains"/>
    <property type="match status" value="1"/>
</dbReference>
<feature type="domain" description="HTH cro/C1-type" evidence="2">
    <location>
        <begin position="17"/>
        <end position="70"/>
    </location>
</feature>
<dbReference type="PROSITE" id="PS50943">
    <property type="entry name" value="HTH_CROC1"/>
    <property type="match status" value="1"/>
</dbReference>
<evidence type="ECO:0000313" key="4">
    <source>
        <dbReference type="Proteomes" id="UP000216991"/>
    </source>
</evidence>
<dbReference type="OrthoDB" id="8092542at2"/>
<evidence type="ECO:0000313" key="3">
    <source>
        <dbReference type="EMBL" id="OYQ24004.1"/>
    </source>
</evidence>
<proteinExistence type="predicted"/>
<gene>
    <name evidence="3" type="ORF">CHU93_16375</name>
</gene>
<accession>A0A255Y5Q7</accession>
<dbReference type="SUPFAM" id="SSF47413">
    <property type="entry name" value="lambda repressor-like DNA-binding domains"/>
    <property type="match status" value="1"/>
</dbReference>
<feature type="compositionally biased region" description="Basic residues" evidence="1">
    <location>
        <begin position="92"/>
        <end position="103"/>
    </location>
</feature>
<reference evidence="3 4" key="1">
    <citation type="submission" date="2017-07" db="EMBL/GenBank/DDBJ databases">
        <title>Sandarakinorhabdus cyanobacteriorum sp. nov., a novel bacterium isolated from cyanobacterial aggregates in a eutrophic lake.</title>
        <authorList>
            <person name="Cai H."/>
        </authorList>
    </citation>
    <scope>NUCLEOTIDE SEQUENCE [LARGE SCALE GENOMIC DNA]</scope>
    <source>
        <strain evidence="3 4">TH057</strain>
    </source>
</reference>
<dbReference type="InterPro" id="IPR001387">
    <property type="entry name" value="Cro/C1-type_HTH"/>
</dbReference>
<evidence type="ECO:0000259" key="2">
    <source>
        <dbReference type="PROSITE" id="PS50943"/>
    </source>
</evidence>
<dbReference type="EMBL" id="NOXT01000126">
    <property type="protein sequence ID" value="OYQ24004.1"/>
    <property type="molecule type" value="Genomic_DNA"/>
</dbReference>
<dbReference type="Proteomes" id="UP000216991">
    <property type="component" value="Unassembled WGS sequence"/>
</dbReference>
<organism evidence="3 4">
    <name type="scientific">Sandarakinorhabdus cyanobacteriorum</name>
    <dbReference type="NCBI Taxonomy" id="1981098"/>
    <lineage>
        <taxon>Bacteria</taxon>
        <taxon>Pseudomonadati</taxon>
        <taxon>Pseudomonadota</taxon>
        <taxon>Alphaproteobacteria</taxon>
        <taxon>Sphingomonadales</taxon>
        <taxon>Sphingosinicellaceae</taxon>
        <taxon>Sandarakinorhabdus</taxon>
    </lineage>
</organism>
<dbReference type="CDD" id="cd00093">
    <property type="entry name" value="HTH_XRE"/>
    <property type="match status" value="1"/>
</dbReference>
<dbReference type="InterPro" id="IPR010982">
    <property type="entry name" value="Lambda_DNA-bd_dom_sf"/>
</dbReference>
<feature type="region of interest" description="Disordered" evidence="1">
    <location>
        <begin position="87"/>
        <end position="125"/>
    </location>
</feature>
<protein>
    <submittedName>
        <fullName evidence="3">Transcriptional regulator</fullName>
    </submittedName>
</protein>
<dbReference type="Pfam" id="PF13560">
    <property type="entry name" value="HTH_31"/>
    <property type="match status" value="1"/>
</dbReference>